<dbReference type="AlphaFoldDB" id="A0ABD3G9Q0"/>
<reference evidence="2 3" key="1">
    <citation type="submission" date="2024-09" db="EMBL/GenBank/DDBJ databases">
        <title>Chromosome-scale assembly of Riccia sorocarpa.</title>
        <authorList>
            <person name="Paukszto L."/>
        </authorList>
    </citation>
    <scope>NUCLEOTIDE SEQUENCE [LARGE SCALE GENOMIC DNA]</scope>
    <source>
        <strain evidence="2">LP-2024</strain>
        <tissue evidence="2">Aerial parts of the thallus</tissue>
    </source>
</reference>
<dbReference type="Proteomes" id="UP001633002">
    <property type="component" value="Unassembled WGS sequence"/>
</dbReference>
<evidence type="ECO:0000313" key="3">
    <source>
        <dbReference type="Proteomes" id="UP001633002"/>
    </source>
</evidence>
<proteinExistence type="predicted"/>
<sequence>MTNRLQNPRADDNLEDNSGGREEDPTTGGRPQNNPDRNPLKPPAAPNNNDDQASSTCQTHNTDETAPIQPDLTLQSGPRRSGRIRKRPDYLMDFDTYMVDTEPATFREAAKYIEANTLLTSVSDNPSCLDVQLQVPAKEQSAKWTPAMICKPAEQTKVSKEHRDVTTHAAALKDQEEAAISESLDARHFSSNHNNLLMTINSPLVYMIWWDDYTQSPELENCP</sequence>
<protein>
    <submittedName>
        <fullName evidence="2">Uncharacterized protein</fullName>
    </submittedName>
</protein>
<accession>A0ABD3G9Q0</accession>
<evidence type="ECO:0000313" key="2">
    <source>
        <dbReference type="EMBL" id="KAL3675179.1"/>
    </source>
</evidence>
<comment type="caution">
    <text evidence="2">The sequence shown here is derived from an EMBL/GenBank/DDBJ whole genome shotgun (WGS) entry which is preliminary data.</text>
</comment>
<keyword evidence="3" id="KW-1185">Reference proteome</keyword>
<feature type="region of interest" description="Disordered" evidence="1">
    <location>
        <begin position="1"/>
        <end position="87"/>
    </location>
</feature>
<gene>
    <name evidence="2" type="ORF">R1sor_025127</name>
</gene>
<name>A0ABD3G9Q0_9MARC</name>
<evidence type="ECO:0000256" key="1">
    <source>
        <dbReference type="SAM" id="MobiDB-lite"/>
    </source>
</evidence>
<organism evidence="2 3">
    <name type="scientific">Riccia sorocarpa</name>
    <dbReference type="NCBI Taxonomy" id="122646"/>
    <lineage>
        <taxon>Eukaryota</taxon>
        <taxon>Viridiplantae</taxon>
        <taxon>Streptophyta</taxon>
        <taxon>Embryophyta</taxon>
        <taxon>Marchantiophyta</taxon>
        <taxon>Marchantiopsida</taxon>
        <taxon>Marchantiidae</taxon>
        <taxon>Marchantiales</taxon>
        <taxon>Ricciaceae</taxon>
        <taxon>Riccia</taxon>
    </lineage>
</organism>
<feature type="compositionally biased region" description="Polar residues" evidence="1">
    <location>
        <begin position="50"/>
        <end position="60"/>
    </location>
</feature>
<dbReference type="EMBL" id="JBJQOH010000008">
    <property type="protein sequence ID" value="KAL3675179.1"/>
    <property type="molecule type" value="Genomic_DNA"/>
</dbReference>